<dbReference type="RefSeq" id="XP_064708937.1">
    <property type="nucleotide sequence ID" value="XM_064855348.1"/>
</dbReference>
<evidence type="ECO:0000256" key="1">
    <source>
        <dbReference type="ARBA" id="ARBA00023242"/>
    </source>
</evidence>
<dbReference type="EMBL" id="JAVRRD010000006">
    <property type="protein sequence ID" value="KAK5057819.1"/>
    <property type="molecule type" value="Genomic_DNA"/>
</dbReference>
<comment type="caution">
    <text evidence="3">The sequence shown here is derived from an EMBL/GenBank/DDBJ whole genome shotgun (WGS) entry which is preliminary data.</text>
</comment>
<sequence length="388" mass="42734">MANPTLEAVQIAILLGSFHLFNGSPYLGFAIFGSGIRCAQAIGLHRQPRGSTAESCKVWWALEIADKYAAVAFGLPCGIDESDCNVPETDDDRAQIFSAPQSSGIVTSVTYHQFKARLYRIMGSFLGRRRQTAQGRTVMDVHGELTEWYKSVPSALKYDGRTHAFSDRPILLQMQTLCLQLAYDNLQMVLFRQAVFPMDAQGSAPQRAENIRKLSQSATRTANISTLDTTRHICRSSHASIHAGLCSFTAGIVLCKLLANETSHQERESWTESLRNIITFFENFPSENYRFATQSLMLLRALEAHVNPQASLIAPEEIMFHSQAQATMFNNVMEPFGNPAASAPADISLTIGPGTDGIDFASTGPLDDVGQLWLWADNGNDDWLSGFS</sequence>
<dbReference type="AlphaFoldDB" id="A0AAV9NKQ3"/>
<accession>A0AAV9NKQ3</accession>
<dbReference type="CDD" id="cd12148">
    <property type="entry name" value="fungal_TF_MHR"/>
    <property type="match status" value="1"/>
</dbReference>
<dbReference type="SMART" id="SM00906">
    <property type="entry name" value="Fungal_trans"/>
    <property type="match status" value="1"/>
</dbReference>
<reference evidence="3 4" key="1">
    <citation type="submission" date="2023-08" db="EMBL/GenBank/DDBJ databases">
        <title>Black Yeasts Isolated from many extreme environments.</title>
        <authorList>
            <person name="Coleine C."/>
            <person name="Stajich J.E."/>
            <person name="Selbmann L."/>
        </authorList>
    </citation>
    <scope>NUCLEOTIDE SEQUENCE [LARGE SCALE GENOMIC DNA]</scope>
    <source>
        <strain evidence="3 4">CCFEE 5792</strain>
    </source>
</reference>
<dbReference type="GeneID" id="89979970"/>
<dbReference type="GO" id="GO:0008270">
    <property type="term" value="F:zinc ion binding"/>
    <property type="evidence" value="ECO:0007669"/>
    <property type="project" value="InterPro"/>
</dbReference>
<dbReference type="Proteomes" id="UP001358417">
    <property type="component" value="Unassembled WGS sequence"/>
</dbReference>
<dbReference type="PANTHER" id="PTHR46910">
    <property type="entry name" value="TRANSCRIPTION FACTOR PDR1"/>
    <property type="match status" value="1"/>
</dbReference>
<gene>
    <name evidence="3" type="ORF">LTR84_011820</name>
</gene>
<evidence type="ECO:0000313" key="3">
    <source>
        <dbReference type="EMBL" id="KAK5057819.1"/>
    </source>
</evidence>
<dbReference type="PANTHER" id="PTHR46910:SF17">
    <property type="entry name" value="SCFA-RELATED"/>
    <property type="match status" value="1"/>
</dbReference>
<feature type="domain" description="Xylanolytic transcriptional activator regulatory" evidence="2">
    <location>
        <begin position="28"/>
        <end position="93"/>
    </location>
</feature>
<evidence type="ECO:0000259" key="2">
    <source>
        <dbReference type="SMART" id="SM00906"/>
    </source>
</evidence>
<dbReference type="Pfam" id="PF04082">
    <property type="entry name" value="Fungal_trans"/>
    <property type="match status" value="1"/>
</dbReference>
<dbReference type="InterPro" id="IPR007219">
    <property type="entry name" value="XnlR_reg_dom"/>
</dbReference>
<dbReference type="InterPro" id="IPR050987">
    <property type="entry name" value="AtrR-like"/>
</dbReference>
<organism evidence="3 4">
    <name type="scientific">Exophiala bonariae</name>
    <dbReference type="NCBI Taxonomy" id="1690606"/>
    <lineage>
        <taxon>Eukaryota</taxon>
        <taxon>Fungi</taxon>
        <taxon>Dikarya</taxon>
        <taxon>Ascomycota</taxon>
        <taxon>Pezizomycotina</taxon>
        <taxon>Eurotiomycetes</taxon>
        <taxon>Chaetothyriomycetidae</taxon>
        <taxon>Chaetothyriales</taxon>
        <taxon>Herpotrichiellaceae</taxon>
        <taxon>Exophiala</taxon>
    </lineage>
</organism>
<keyword evidence="4" id="KW-1185">Reference proteome</keyword>
<dbReference type="GO" id="GO:0003677">
    <property type="term" value="F:DNA binding"/>
    <property type="evidence" value="ECO:0007669"/>
    <property type="project" value="InterPro"/>
</dbReference>
<evidence type="ECO:0000313" key="4">
    <source>
        <dbReference type="Proteomes" id="UP001358417"/>
    </source>
</evidence>
<protein>
    <recommendedName>
        <fullName evidence="2">Xylanolytic transcriptional activator regulatory domain-containing protein</fullName>
    </recommendedName>
</protein>
<dbReference type="GO" id="GO:0006351">
    <property type="term" value="P:DNA-templated transcription"/>
    <property type="evidence" value="ECO:0007669"/>
    <property type="project" value="InterPro"/>
</dbReference>
<keyword evidence="1" id="KW-0539">Nucleus</keyword>
<proteinExistence type="predicted"/>
<name>A0AAV9NKQ3_9EURO</name>
<dbReference type="GO" id="GO:0003700">
    <property type="term" value="F:DNA-binding transcription factor activity"/>
    <property type="evidence" value="ECO:0007669"/>
    <property type="project" value="InterPro"/>
</dbReference>